<accession>A0A2R3Z0P3</accession>
<evidence type="ECO:0000256" key="1">
    <source>
        <dbReference type="SAM" id="Phobius"/>
    </source>
</evidence>
<keyword evidence="1" id="KW-0472">Membrane</keyword>
<organism evidence="2 3">
    <name type="scientific">Christiangramia fulva</name>
    <dbReference type="NCBI Taxonomy" id="2126553"/>
    <lineage>
        <taxon>Bacteria</taxon>
        <taxon>Pseudomonadati</taxon>
        <taxon>Bacteroidota</taxon>
        <taxon>Flavobacteriia</taxon>
        <taxon>Flavobacteriales</taxon>
        <taxon>Flavobacteriaceae</taxon>
        <taxon>Christiangramia</taxon>
    </lineage>
</organism>
<dbReference type="AlphaFoldDB" id="A0A2R3Z0P3"/>
<sequence>MSILVRYAGIGFAGAYLMYIVHKDFKSLRILFSSLLSFFTALLIPIVPWFIYTRLNDVSSHDRKFSYELIPFAKLQEMFFNFGTWIFGNMNGLVFMAVAFSFLVLIYRKRLKKIKLKDFILRNWREFRLPFILSCTYFLFILFSAAFLDHAIPFSNRIFSPVYPFFLIGLGLFITFLSRQVSFRLYLLLPLLILISYSFRSIPVYSDHYKDGSGFTSVKFSESPTIQYLRKNYPNKIIYTNDVFIPKIFTDNKKIKHLPLSADSADLEKWRSNIKDSAAIVIYLDSVNWRNYIIKKYKVENLFKDQNIKRFNDGIIIKPEK</sequence>
<name>A0A2R3Z0P3_9FLAO</name>
<feature type="transmembrane region" description="Helical" evidence="1">
    <location>
        <begin position="85"/>
        <end position="107"/>
    </location>
</feature>
<evidence type="ECO:0000313" key="3">
    <source>
        <dbReference type="Proteomes" id="UP000241507"/>
    </source>
</evidence>
<feature type="transmembrane region" description="Helical" evidence="1">
    <location>
        <begin position="160"/>
        <end position="178"/>
    </location>
</feature>
<feature type="transmembrane region" description="Helical" evidence="1">
    <location>
        <begin position="185"/>
        <end position="205"/>
    </location>
</feature>
<proteinExistence type="predicted"/>
<reference evidence="3" key="1">
    <citation type="submission" date="2018-03" db="EMBL/GenBank/DDBJ databases">
        <title>Gramella fulva sp. nov., isolated from a dry surface of tidal flat.</title>
        <authorList>
            <person name="Hwang S.H."/>
            <person name="Hwang W.M."/>
            <person name="Kang K."/>
            <person name="Ahn T.-Y."/>
        </authorList>
    </citation>
    <scope>NUCLEOTIDE SEQUENCE [LARGE SCALE GENOMIC DNA]</scope>
    <source>
        <strain evidence="3">SH35</strain>
    </source>
</reference>
<gene>
    <name evidence="2" type="ORF">C7S20_00265</name>
</gene>
<keyword evidence="1" id="KW-0812">Transmembrane</keyword>
<evidence type="ECO:0000313" key="2">
    <source>
        <dbReference type="EMBL" id="AVR43829.1"/>
    </source>
</evidence>
<feature type="transmembrane region" description="Helical" evidence="1">
    <location>
        <begin position="127"/>
        <end position="148"/>
    </location>
</feature>
<evidence type="ECO:0008006" key="4">
    <source>
        <dbReference type="Google" id="ProtNLM"/>
    </source>
</evidence>
<protein>
    <recommendedName>
        <fullName evidence="4">Glycosyltransferase RgtA/B/C/D-like domain-containing protein</fullName>
    </recommendedName>
</protein>
<feature type="transmembrane region" description="Helical" evidence="1">
    <location>
        <begin position="6"/>
        <end position="21"/>
    </location>
</feature>
<feature type="transmembrane region" description="Helical" evidence="1">
    <location>
        <begin position="28"/>
        <end position="51"/>
    </location>
</feature>
<dbReference type="KEGG" id="grs:C7S20_00265"/>
<keyword evidence="1" id="KW-1133">Transmembrane helix</keyword>
<dbReference type="Proteomes" id="UP000241507">
    <property type="component" value="Chromosome"/>
</dbReference>
<dbReference type="EMBL" id="CP028136">
    <property type="protein sequence ID" value="AVR43829.1"/>
    <property type="molecule type" value="Genomic_DNA"/>
</dbReference>
<keyword evidence="3" id="KW-1185">Reference proteome</keyword>